<keyword evidence="1" id="KW-1133">Transmembrane helix</keyword>
<dbReference type="EMBL" id="CAJJDN010000049">
    <property type="protein sequence ID" value="CAD8086007.1"/>
    <property type="molecule type" value="Genomic_DNA"/>
</dbReference>
<feature type="transmembrane region" description="Helical" evidence="1">
    <location>
        <begin position="21"/>
        <end position="47"/>
    </location>
</feature>
<keyword evidence="3" id="KW-1185">Reference proteome</keyword>
<protein>
    <recommendedName>
        <fullName evidence="4">Transmembrane protein</fullName>
    </recommendedName>
</protein>
<evidence type="ECO:0000256" key="1">
    <source>
        <dbReference type="SAM" id="Phobius"/>
    </source>
</evidence>
<keyword evidence="1" id="KW-0812">Transmembrane</keyword>
<evidence type="ECO:0000313" key="2">
    <source>
        <dbReference type="EMBL" id="CAD8086007.1"/>
    </source>
</evidence>
<reference evidence="2" key="1">
    <citation type="submission" date="2021-01" db="EMBL/GenBank/DDBJ databases">
        <authorList>
            <consortium name="Genoscope - CEA"/>
            <person name="William W."/>
        </authorList>
    </citation>
    <scope>NUCLEOTIDE SEQUENCE</scope>
</reference>
<dbReference type="AlphaFoldDB" id="A0A8S1MYM0"/>
<evidence type="ECO:0000313" key="3">
    <source>
        <dbReference type="Proteomes" id="UP000692954"/>
    </source>
</evidence>
<keyword evidence="1" id="KW-0472">Membrane</keyword>
<feature type="transmembrane region" description="Helical" evidence="1">
    <location>
        <begin position="367"/>
        <end position="387"/>
    </location>
</feature>
<accession>A0A8S1MYM0</accession>
<organism evidence="2 3">
    <name type="scientific">Paramecium sonneborni</name>
    <dbReference type="NCBI Taxonomy" id="65129"/>
    <lineage>
        <taxon>Eukaryota</taxon>
        <taxon>Sar</taxon>
        <taxon>Alveolata</taxon>
        <taxon>Ciliophora</taxon>
        <taxon>Intramacronucleata</taxon>
        <taxon>Oligohymenophorea</taxon>
        <taxon>Peniculida</taxon>
        <taxon>Parameciidae</taxon>
        <taxon>Paramecium</taxon>
    </lineage>
</organism>
<gene>
    <name evidence="2" type="ORF">PSON_ATCC_30995.1.T0490127</name>
</gene>
<dbReference type="Proteomes" id="UP000692954">
    <property type="component" value="Unassembled WGS sequence"/>
</dbReference>
<sequence>MIQKNQIYRNFLCRNWRISNQIYCFHIVITLFSVILFVVCNLIYMYIVTEKLMAITQEIFDKETQNQLSMLGYLEKSSTLDVFEDSRRQLLSINQLYQMIDSNFYIKMPYDCLNNNQYNDSYAYFFSFCYAFCNKTNGLNISKYENILKLTSLLTETLRIYDLQLLTLMAHVGEEQFFTQNRGYALQNYYPHTRQWYRDHIAQMGTGKQIIVSDPYVSWIDIVFISQTTNLSRNQFEGLIGQDLDFTRMPKIQTNTSQYYLVDASGNIVISDLYANGVSILIKIYNQSLTGFNETDWNILIKQDQNIFYLYNSVYQKNIIVLRTKLLDLNYFIFVVYDGTQYQNQQLEIYNKQIWFQNYSINLSLKLFGTFFIFTLLIQIVIINYLMNDLKNLEMMATKKIVYFSKSTEQFTEKRFSSSIVRLYYAYTNLIKNFDSLGQIHKSELCSKIQSIEFPQKYRKLKCQISSDKIPRKKKYNLTQLLQYFMYFKNQTNFLY</sequence>
<comment type="caution">
    <text evidence="2">The sequence shown here is derived from an EMBL/GenBank/DDBJ whole genome shotgun (WGS) entry which is preliminary data.</text>
</comment>
<dbReference type="OrthoDB" id="301814at2759"/>
<evidence type="ECO:0008006" key="4">
    <source>
        <dbReference type="Google" id="ProtNLM"/>
    </source>
</evidence>
<name>A0A8S1MYM0_9CILI</name>
<proteinExistence type="predicted"/>